<sequence>MAAAASDSLGADRDLEPAPPGPDPALHQVQVYKITGQLGRRIHERAATSLVDLGIFCKRSEISIGCIMIHSEFRPGSSPGKKQQAVTATIFSCSEVKES</sequence>
<organism evidence="2 3">
    <name type="scientific">Leersia perrieri</name>
    <dbReference type="NCBI Taxonomy" id="77586"/>
    <lineage>
        <taxon>Eukaryota</taxon>
        <taxon>Viridiplantae</taxon>
        <taxon>Streptophyta</taxon>
        <taxon>Embryophyta</taxon>
        <taxon>Tracheophyta</taxon>
        <taxon>Spermatophyta</taxon>
        <taxon>Magnoliopsida</taxon>
        <taxon>Liliopsida</taxon>
        <taxon>Poales</taxon>
        <taxon>Poaceae</taxon>
        <taxon>BOP clade</taxon>
        <taxon>Oryzoideae</taxon>
        <taxon>Oryzeae</taxon>
        <taxon>Oryzinae</taxon>
        <taxon>Leersia</taxon>
    </lineage>
</organism>
<evidence type="ECO:0000313" key="2">
    <source>
        <dbReference type="EnsemblPlants" id="LPERR02G02140.1"/>
    </source>
</evidence>
<feature type="region of interest" description="Disordered" evidence="1">
    <location>
        <begin position="1"/>
        <end position="27"/>
    </location>
</feature>
<dbReference type="Gramene" id="LPERR02G02140.1">
    <property type="protein sequence ID" value="LPERR02G02140.1"/>
    <property type="gene ID" value="LPERR02G02140"/>
</dbReference>
<evidence type="ECO:0000256" key="1">
    <source>
        <dbReference type="SAM" id="MobiDB-lite"/>
    </source>
</evidence>
<dbReference type="AlphaFoldDB" id="A0A0D9VBR8"/>
<accession>A0A0D9VBR8</accession>
<dbReference type="EnsemblPlants" id="LPERR02G02140.1">
    <property type="protein sequence ID" value="LPERR02G02140.1"/>
    <property type="gene ID" value="LPERR02G02140"/>
</dbReference>
<dbReference type="Proteomes" id="UP000032180">
    <property type="component" value="Chromosome 2"/>
</dbReference>
<reference evidence="2 3" key="1">
    <citation type="submission" date="2012-08" db="EMBL/GenBank/DDBJ databases">
        <title>Oryza genome evolution.</title>
        <authorList>
            <person name="Wing R.A."/>
        </authorList>
    </citation>
    <scope>NUCLEOTIDE SEQUENCE</scope>
</reference>
<evidence type="ECO:0000313" key="3">
    <source>
        <dbReference type="Proteomes" id="UP000032180"/>
    </source>
</evidence>
<proteinExistence type="predicted"/>
<protein>
    <submittedName>
        <fullName evidence="2">Uncharacterized protein</fullName>
    </submittedName>
</protein>
<keyword evidence="3" id="KW-1185">Reference proteome</keyword>
<reference evidence="2" key="3">
    <citation type="submission" date="2015-04" db="UniProtKB">
        <authorList>
            <consortium name="EnsemblPlants"/>
        </authorList>
    </citation>
    <scope>IDENTIFICATION</scope>
</reference>
<reference evidence="3" key="2">
    <citation type="submission" date="2013-12" db="EMBL/GenBank/DDBJ databases">
        <authorList>
            <person name="Yu Y."/>
            <person name="Lee S."/>
            <person name="de Baynast K."/>
            <person name="Wissotski M."/>
            <person name="Liu L."/>
            <person name="Talag J."/>
            <person name="Goicoechea J."/>
            <person name="Angelova A."/>
            <person name="Jetty R."/>
            <person name="Kudrna D."/>
            <person name="Golser W."/>
            <person name="Rivera L."/>
            <person name="Zhang J."/>
            <person name="Wing R."/>
        </authorList>
    </citation>
    <scope>NUCLEOTIDE SEQUENCE</scope>
</reference>
<name>A0A0D9VBR8_9ORYZ</name>